<evidence type="ECO:0000313" key="3">
    <source>
        <dbReference type="EMBL" id="TFK23746.1"/>
    </source>
</evidence>
<proteinExistence type="predicted"/>
<evidence type="ECO:0000313" key="4">
    <source>
        <dbReference type="Proteomes" id="UP000307440"/>
    </source>
</evidence>
<keyword evidence="4" id="KW-1185">Reference proteome</keyword>
<evidence type="ECO:0000256" key="2">
    <source>
        <dbReference type="SAM" id="SignalP"/>
    </source>
</evidence>
<dbReference type="EMBL" id="ML210213">
    <property type="protein sequence ID" value="TFK23746.1"/>
    <property type="molecule type" value="Genomic_DNA"/>
</dbReference>
<gene>
    <name evidence="3" type="ORF">FA15DRAFT_656494</name>
</gene>
<feature type="signal peptide" evidence="2">
    <location>
        <begin position="1"/>
        <end position="25"/>
    </location>
</feature>
<reference evidence="3 4" key="1">
    <citation type="journal article" date="2019" name="Nat. Ecol. Evol.">
        <title>Megaphylogeny resolves global patterns of mushroom evolution.</title>
        <authorList>
            <person name="Varga T."/>
            <person name="Krizsan K."/>
            <person name="Foldi C."/>
            <person name="Dima B."/>
            <person name="Sanchez-Garcia M."/>
            <person name="Sanchez-Ramirez S."/>
            <person name="Szollosi G.J."/>
            <person name="Szarkandi J.G."/>
            <person name="Papp V."/>
            <person name="Albert L."/>
            <person name="Andreopoulos W."/>
            <person name="Angelini C."/>
            <person name="Antonin V."/>
            <person name="Barry K.W."/>
            <person name="Bougher N.L."/>
            <person name="Buchanan P."/>
            <person name="Buyck B."/>
            <person name="Bense V."/>
            <person name="Catcheside P."/>
            <person name="Chovatia M."/>
            <person name="Cooper J."/>
            <person name="Damon W."/>
            <person name="Desjardin D."/>
            <person name="Finy P."/>
            <person name="Geml J."/>
            <person name="Haridas S."/>
            <person name="Hughes K."/>
            <person name="Justo A."/>
            <person name="Karasinski D."/>
            <person name="Kautmanova I."/>
            <person name="Kiss B."/>
            <person name="Kocsube S."/>
            <person name="Kotiranta H."/>
            <person name="LaButti K.M."/>
            <person name="Lechner B.E."/>
            <person name="Liimatainen K."/>
            <person name="Lipzen A."/>
            <person name="Lukacs Z."/>
            <person name="Mihaltcheva S."/>
            <person name="Morgado L.N."/>
            <person name="Niskanen T."/>
            <person name="Noordeloos M.E."/>
            <person name="Ohm R.A."/>
            <person name="Ortiz-Santana B."/>
            <person name="Ovrebo C."/>
            <person name="Racz N."/>
            <person name="Riley R."/>
            <person name="Savchenko A."/>
            <person name="Shiryaev A."/>
            <person name="Soop K."/>
            <person name="Spirin V."/>
            <person name="Szebenyi C."/>
            <person name="Tomsovsky M."/>
            <person name="Tulloss R.E."/>
            <person name="Uehling J."/>
            <person name="Grigoriev I.V."/>
            <person name="Vagvolgyi C."/>
            <person name="Papp T."/>
            <person name="Martin F.M."/>
            <person name="Miettinen O."/>
            <person name="Hibbett D.S."/>
            <person name="Nagy L.G."/>
        </authorList>
    </citation>
    <scope>NUCLEOTIDE SEQUENCE [LARGE SCALE GENOMIC DNA]</scope>
    <source>
        <strain evidence="3 4">CBS 121175</strain>
    </source>
</reference>
<accession>A0A5C3KTI9</accession>
<feature type="chain" id="PRO_5022697953" evidence="2">
    <location>
        <begin position="26"/>
        <end position="140"/>
    </location>
</feature>
<keyword evidence="2" id="KW-0732">Signal</keyword>
<evidence type="ECO:0000256" key="1">
    <source>
        <dbReference type="SAM" id="MobiDB-lite"/>
    </source>
</evidence>
<organism evidence="3 4">
    <name type="scientific">Coprinopsis marcescibilis</name>
    <name type="common">Agaric fungus</name>
    <name type="synonym">Psathyrella marcescibilis</name>
    <dbReference type="NCBI Taxonomy" id="230819"/>
    <lineage>
        <taxon>Eukaryota</taxon>
        <taxon>Fungi</taxon>
        <taxon>Dikarya</taxon>
        <taxon>Basidiomycota</taxon>
        <taxon>Agaricomycotina</taxon>
        <taxon>Agaricomycetes</taxon>
        <taxon>Agaricomycetidae</taxon>
        <taxon>Agaricales</taxon>
        <taxon>Agaricineae</taxon>
        <taxon>Psathyrellaceae</taxon>
        <taxon>Coprinopsis</taxon>
    </lineage>
</organism>
<feature type="compositionally biased region" description="Polar residues" evidence="1">
    <location>
        <begin position="115"/>
        <end position="126"/>
    </location>
</feature>
<feature type="region of interest" description="Disordered" evidence="1">
    <location>
        <begin position="87"/>
        <end position="140"/>
    </location>
</feature>
<dbReference type="Proteomes" id="UP000307440">
    <property type="component" value="Unassembled WGS sequence"/>
</dbReference>
<sequence>MKLTSSLFITSVALMAATLASTIAAQDFHSEDHYARDVIDDGLDMLYARGVQESRDTYYSRDAAVGAITEELVRRLDHELLEARHLRQLTRQPRRPPALAKSKKAIEAKKKNQVVRRNSSTPSQPSKAVAAPNVKTWLSR</sequence>
<dbReference type="AlphaFoldDB" id="A0A5C3KTI9"/>
<name>A0A5C3KTI9_COPMA</name>
<protein>
    <submittedName>
        <fullName evidence="3">Uncharacterized protein</fullName>
    </submittedName>
</protein>